<reference evidence="1" key="1">
    <citation type="submission" date="2013-07" db="EMBL/GenBank/DDBJ databases">
        <title>Sub-species coevolution in mutualistic symbiosis.</title>
        <authorList>
            <person name="Murfin K."/>
            <person name="Klassen J."/>
            <person name="Lee M."/>
            <person name="Forst S."/>
            <person name="Stock P."/>
            <person name="Goodrich-Blair H."/>
        </authorList>
    </citation>
    <scope>NUCLEOTIDE SEQUENCE [LARGE SCALE GENOMIC DNA]</scope>
    <source>
        <strain evidence="1">Puntauvense</strain>
    </source>
</reference>
<dbReference type="Proteomes" id="UP000028511">
    <property type="component" value="Unassembled WGS sequence"/>
</dbReference>
<comment type="caution">
    <text evidence="1">The sequence shown here is derived from an EMBL/GenBank/DDBJ whole genome shotgun (WGS) entry which is preliminary data.</text>
</comment>
<dbReference type="EMBL" id="CBSW010000268">
    <property type="protein sequence ID" value="CDG98872.1"/>
    <property type="molecule type" value="Genomic_DNA"/>
</dbReference>
<evidence type="ECO:0000313" key="1">
    <source>
        <dbReference type="EMBL" id="CDG98872.1"/>
    </source>
</evidence>
<sequence length="117" mass="13302">MQTSGVFVSTVLPVKFTGRKWSLLTRAWNAETFVEAINTTTRRNVTLLACIERVAFTTNVQIQVVINGRVDGDNVTARARCSNCFVFRMNTFSHRKPLLRPCRYPALLPPDTTRRVD</sequence>
<dbReference type="AntiFam" id="ANF00181">
    <property type="entry name" value="Shadow ORF (opposite rpmE)"/>
</dbReference>
<organism evidence="1">
    <name type="scientific">Xenorhabdus bovienii str. puntauvense</name>
    <dbReference type="NCBI Taxonomy" id="1398201"/>
    <lineage>
        <taxon>Bacteria</taxon>
        <taxon>Pseudomonadati</taxon>
        <taxon>Pseudomonadota</taxon>
        <taxon>Gammaproteobacteria</taxon>
        <taxon>Enterobacterales</taxon>
        <taxon>Morganellaceae</taxon>
        <taxon>Xenorhabdus</taxon>
    </lineage>
</organism>
<accession>A0A077NKP2</accession>
<gene>
    <name evidence="1" type="ORF">XBP1_620021</name>
</gene>
<dbReference type="HOGENOM" id="CLU_2083949_0_0_6"/>
<name>A0A077NKP2_XENBV</name>
<dbReference type="AlphaFoldDB" id="A0A077NKP2"/>
<protein>
    <submittedName>
        <fullName evidence="1">Uncharacterized protein</fullName>
    </submittedName>
</protein>
<proteinExistence type="predicted"/>